<dbReference type="Proteomes" id="UP000617544">
    <property type="component" value="Unassembled WGS sequence"/>
</dbReference>
<dbReference type="EMBL" id="DUJN01000007">
    <property type="protein sequence ID" value="HII61473.1"/>
    <property type="molecule type" value="Genomic_DNA"/>
</dbReference>
<keyword evidence="1" id="KW-0472">Membrane</keyword>
<dbReference type="AlphaFoldDB" id="A0A832W843"/>
<proteinExistence type="predicted"/>
<sequence length="149" mass="17105">MEDSKIALIKKPADFDIARAISLISSSSTGGIVIFLGKVRDENFGRRVKRLIYEAYEEMALKEMEKIRKEALSKFPIIDALIWHRVGELEIGENTILVIASSKHRREAFEACIWMVDEVKKRVPIWKREITEEGEYWIEGDKAVPAGKI</sequence>
<dbReference type="RefSeq" id="WP_010884293.1">
    <property type="nucleotide sequence ID" value="NZ_DUJN01000007.1"/>
</dbReference>
<accession>A0A832W843</accession>
<dbReference type="OMA" id="WKHQFFA"/>
<keyword evidence="1" id="KW-0812">Transmembrane</keyword>
<dbReference type="Gene3D" id="3.90.1170.40">
    <property type="entry name" value="Molybdopterin biosynthesis MoaE subunit"/>
    <property type="match status" value="1"/>
</dbReference>
<comment type="caution">
    <text evidence="2">The sequence shown here is derived from an EMBL/GenBank/DDBJ whole genome shotgun (WGS) entry which is preliminary data.</text>
</comment>
<dbReference type="GO" id="GO:0006777">
    <property type="term" value="P:Mo-molybdopterin cofactor biosynthetic process"/>
    <property type="evidence" value="ECO:0007669"/>
    <property type="project" value="InterPro"/>
</dbReference>
<reference evidence="2" key="1">
    <citation type="journal article" date="2020" name="bioRxiv">
        <title>A rank-normalized archaeal taxonomy based on genome phylogeny resolves widespread incomplete and uneven classifications.</title>
        <authorList>
            <person name="Rinke C."/>
            <person name="Chuvochina M."/>
            <person name="Mussig A.J."/>
            <person name="Chaumeil P.-A."/>
            <person name="Waite D.W."/>
            <person name="Whitman W.B."/>
            <person name="Parks D.H."/>
            <person name="Hugenholtz P."/>
        </authorList>
    </citation>
    <scope>NUCLEOTIDE SEQUENCE</scope>
    <source>
        <strain evidence="2">UBA8834</strain>
    </source>
</reference>
<dbReference type="InterPro" id="IPR003448">
    <property type="entry name" value="Mopterin_biosynth_MoaE"/>
</dbReference>
<dbReference type="PANTHER" id="PTHR23404">
    <property type="entry name" value="MOLYBDOPTERIN SYNTHASE RELATED"/>
    <property type="match status" value="1"/>
</dbReference>
<dbReference type="CDD" id="cd00756">
    <property type="entry name" value="MoaE"/>
    <property type="match status" value="1"/>
</dbReference>
<dbReference type="GeneID" id="1444075"/>
<name>A0A832W843_PYRHR</name>
<feature type="transmembrane region" description="Helical" evidence="1">
    <location>
        <begin position="20"/>
        <end position="39"/>
    </location>
</feature>
<evidence type="ECO:0000256" key="1">
    <source>
        <dbReference type="SAM" id="Phobius"/>
    </source>
</evidence>
<gene>
    <name evidence="2" type="ORF">HA331_06995</name>
</gene>
<evidence type="ECO:0000313" key="3">
    <source>
        <dbReference type="Proteomes" id="UP000617544"/>
    </source>
</evidence>
<organism evidence="2 3">
    <name type="scientific">Pyrococcus horikoshii</name>
    <dbReference type="NCBI Taxonomy" id="53953"/>
    <lineage>
        <taxon>Archaea</taxon>
        <taxon>Methanobacteriati</taxon>
        <taxon>Methanobacteriota</taxon>
        <taxon>Thermococci</taxon>
        <taxon>Thermococcales</taxon>
        <taxon>Thermococcaceae</taxon>
        <taxon>Pyrococcus</taxon>
    </lineage>
</organism>
<dbReference type="InterPro" id="IPR036563">
    <property type="entry name" value="MoaE_sf"/>
</dbReference>
<dbReference type="Pfam" id="PF02391">
    <property type="entry name" value="MoaE"/>
    <property type="match status" value="1"/>
</dbReference>
<evidence type="ECO:0000313" key="2">
    <source>
        <dbReference type="EMBL" id="HII61473.1"/>
    </source>
</evidence>
<protein>
    <submittedName>
        <fullName evidence="2">Molybdenum cofactor biosynthesis protein MoaE</fullName>
    </submittedName>
</protein>
<keyword evidence="1" id="KW-1133">Transmembrane helix</keyword>
<dbReference type="SUPFAM" id="SSF54690">
    <property type="entry name" value="Molybdopterin synthase subunit MoaE"/>
    <property type="match status" value="1"/>
</dbReference>